<accession>A0A5C4U5R8</accession>
<keyword evidence="1 2" id="KW-0663">Pyridoxal phosphate</keyword>
<dbReference type="PANTHER" id="PTHR10146:SF14">
    <property type="entry name" value="PYRIDOXAL PHOSPHATE HOMEOSTASIS PROTEIN"/>
    <property type="match status" value="1"/>
</dbReference>
<feature type="domain" description="Alanine racemase N-terminal" evidence="5">
    <location>
        <begin position="12"/>
        <end position="229"/>
    </location>
</feature>
<organism evidence="6 7">
    <name type="scientific">Corynebacterium tapiri</name>
    <dbReference type="NCBI Taxonomy" id="1448266"/>
    <lineage>
        <taxon>Bacteria</taxon>
        <taxon>Bacillati</taxon>
        <taxon>Actinomycetota</taxon>
        <taxon>Actinomycetes</taxon>
        <taxon>Mycobacteriales</taxon>
        <taxon>Corynebacteriaceae</taxon>
        <taxon>Corynebacterium</taxon>
    </lineage>
</organism>
<dbReference type="InterPro" id="IPR011078">
    <property type="entry name" value="PyrdxlP_homeostasis"/>
</dbReference>
<evidence type="ECO:0000313" key="7">
    <source>
        <dbReference type="Proteomes" id="UP000312032"/>
    </source>
</evidence>
<dbReference type="InterPro" id="IPR001608">
    <property type="entry name" value="Ala_racemase_N"/>
</dbReference>
<dbReference type="PROSITE" id="PS01211">
    <property type="entry name" value="UPF0001"/>
    <property type="match status" value="1"/>
</dbReference>
<protein>
    <recommendedName>
        <fullName evidence="2">Pyridoxal phosphate homeostasis protein</fullName>
        <shortName evidence="2">PLP homeostasis protein</shortName>
    </recommendedName>
</protein>
<comment type="similarity">
    <text evidence="2 4">Belongs to the pyridoxal phosphate-binding protein YggS/PROSC family.</text>
</comment>
<gene>
    <name evidence="6" type="ORF">FHE74_03310</name>
</gene>
<proteinExistence type="inferred from homology"/>
<evidence type="ECO:0000256" key="4">
    <source>
        <dbReference type="RuleBase" id="RU004514"/>
    </source>
</evidence>
<dbReference type="RefSeq" id="WP_139465069.1">
    <property type="nucleotide sequence ID" value="NZ_VDHJ01000003.1"/>
</dbReference>
<sequence>MDRLEELRSSYQRVQERLRAAEQSAGREPGSVELLPVTKFHPASDVALLAELGVSDVGENREQEARQKAAELPNMRFHMIGQVQTKKANAVARWAHSCHSVDSIKLANALERGVALAIERGERTETLSCFIQLSADGDTERGGVTAEGLDEVADVIESAEHLLLAGVMVVPPIDSDAGEVFTRARSLVDALAQRIGRNLRLSAGMSGDLEEAVAAGTDVVRVGTDILGKRTVA</sequence>
<dbReference type="AlphaFoldDB" id="A0A5C4U5R8"/>
<evidence type="ECO:0000256" key="2">
    <source>
        <dbReference type="HAMAP-Rule" id="MF_02087"/>
    </source>
</evidence>
<evidence type="ECO:0000256" key="3">
    <source>
        <dbReference type="PIRSR" id="PIRSR004848-1"/>
    </source>
</evidence>
<evidence type="ECO:0000256" key="1">
    <source>
        <dbReference type="ARBA" id="ARBA00022898"/>
    </source>
</evidence>
<dbReference type="OrthoDB" id="9804072at2"/>
<dbReference type="InterPro" id="IPR029066">
    <property type="entry name" value="PLP-binding_barrel"/>
</dbReference>
<dbReference type="HAMAP" id="MF_02087">
    <property type="entry name" value="PLP_homeostasis"/>
    <property type="match status" value="1"/>
</dbReference>
<dbReference type="Pfam" id="PF01168">
    <property type="entry name" value="Ala_racemase_N"/>
    <property type="match status" value="1"/>
</dbReference>
<feature type="modified residue" description="N6-(pyridoxal phosphate)lysine" evidence="2 3">
    <location>
        <position position="39"/>
    </location>
</feature>
<dbReference type="Proteomes" id="UP000312032">
    <property type="component" value="Unassembled WGS sequence"/>
</dbReference>
<reference evidence="6 7" key="1">
    <citation type="submission" date="2019-06" db="EMBL/GenBank/DDBJ databases">
        <authorList>
            <person name="Li J."/>
        </authorList>
    </citation>
    <scope>NUCLEOTIDE SEQUENCE [LARGE SCALE GENOMIC DNA]</scope>
    <source>
        <strain evidence="6 7">LMG 28165</strain>
    </source>
</reference>
<evidence type="ECO:0000259" key="5">
    <source>
        <dbReference type="Pfam" id="PF01168"/>
    </source>
</evidence>
<dbReference type="NCBIfam" id="TIGR00044">
    <property type="entry name" value="YggS family pyridoxal phosphate-dependent enzyme"/>
    <property type="match status" value="1"/>
</dbReference>
<evidence type="ECO:0000313" key="6">
    <source>
        <dbReference type="EMBL" id="TNL99393.1"/>
    </source>
</evidence>
<comment type="cofactor">
    <cofactor evidence="3">
        <name>pyridoxal 5'-phosphate</name>
        <dbReference type="ChEBI" id="CHEBI:597326"/>
    </cofactor>
</comment>
<dbReference type="PIRSF" id="PIRSF004848">
    <property type="entry name" value="YBL036c_PLPDEIII"/>
    <property type="match status" value="1"/>
</dbReference>
<comment type="caution">
    <text evidence="6">The sequence shown here is derived from an EMBL/GenBank/DDBJ whole genome shotgun (WGS) entry which is preliminary data.</text>
</comment>
<dbReference type="SUPFAM" id="SSF51419">
    <property type="entry name" value="PLP-binding barrel"/>
    <property type="match status" value="1"/>
</dbReference>
<comment type="function">
    <text evidence="2">Pyridoxal 5'-phosphate (PLP)-binding protein, which is involved in PLP homeostasis.</text>
</comment>
<name>A0A5C4U5R8_9CORY</name>
<dbReference type="Gene3D" id="3.20.20.10">
    <property type="entry name" value="Alanine racemase"/>
    <property type="match status" value="1"/>
</dbReference>
<dbReference type="EMBL" id="VDHJ01000003">
    <property type="protein sequence ID" value="TNL99393.1"/>
    <property type="molecule type" value="Genomic_DNA"/>
</dbReference>
<dbReference type="PANTHER" id="PTHR10146">
    <property type="entry name" value="PROLINE SYNTHETASE CO-TRANSCRIBED BACTERIAL HOMOLOG PROTEIN"/>
    <property type="match status" value="1"/>
</dbReference>
<keyword evidence="7" id="KW-1185">Reference proteome</keyword>
<dbReference type="GO" id="GO:0030170">
    <property type="term" value="F:pyridoxal phosphate binding"/>
    <property type="evidence" value="ECO:0007669"/>
    <property type="project" value="UniProtKB-UniRule"/>
</dbReference>